<dbReference type="EMBL" id="CAJJDN010000106">
    <property type="protein sequence ID" value="CAD8114552.1"/>
    <property type="molecule type" value="Genomic_DNA"/>
</dbReference>
<dbReference type="PROSITE" id="PS50090">
    <property type="entry name" value="MYB_LIKE"/>
    <property type="match status" value="3"/>
</dbReference>
<feature type="domain" description="HTH myb-type" evidence="3">
    <location>
        <begin position="211"/>
        <end position="266"/>
    </location>
</feature>
<evidence type="ECO:0008006" key="6">
    <source>
        <dbReference type="Google" id="ProtNLM"/>
    </source>
</evidence>
<sequence length="506" mass="60216">MSKRNNSLADRKKSKTKLKTAISQRKYSHSSDSNFYQEFQIFYFQAQNTTFTKFEYMKEFFNLGLAEFPNDEEINQIQLDILTTSGWNSNLKKNWTLNEKKVLIWLIGKLSQLRNEDLRDLSTELFEEVSKMICRRDKEQCKSKWASMQKVALQQQPFRPEEDKKLYEIIIHYQSIDQGQKWSLISQELNQNSSVYRSSKQCRERWLNHLNPKISKEPWTDEEDIKLLQSVKEIGRRWAEISKIMEGRRSENNLKNRFNSLIKREKDLPYLQTQNGSITNLEDLLSGCTCPEITDLQRQALDAVLTKLKWRSAETQNKNNHKKQIELQEQQNNQVKPTFNQLTQINVQYTIGNFEQELNFHELTPCLVNVNRNLIYFCSHEILEQFYEFHQQKQHLFKDQFDKIKNELQIIDTRFQNFKSTLCMIEEIDDSQRSQLNFYSSDVDGFLNLETPETFSKPVYANPIETITHSALKYIHRWKTDSQLNDRRRNSVTIPRSLPNLIQIQT</sequence>
<evidence type="ECO:0000313" key="4">
    <source>
        <dbReference type="EMBL" id="CAD8114552.1"/>
    </source>
</evidence>
<proteinExistence type="predicted"/>
<dbReference type="Pfam" id="PF13921">
    <property type="entry name" value="Myb_DNA-bind_6"/>
    <property type="match status" value="1"/>
</dbReference>
<dbReference type="Proteomes" id="UP000692954">
    <property type="component" value="Unassembled WGS sequence"/>
</dbReference>
<protein>
    <recommendedName>
        <fullName evidence="6">Myb-like DNA-binding domain containing protein</fullName>
    </recommendedName>
</protein>
<accession>A0A8S1QFZ5</accession>
<feature type="region of interest" description="Disordered" evidence="1">
    <location>
        <begin position="1"/>
        <end position="22"/>
    </location>
</feature>
<name>A0A8S1QFZ5_9CILI</name>
<gene>
    <name evidence="4" type="ORF">PSON_ATCC_30995.1.T1060067</name>
</gene>
<dbReference type="GO" id="GO:0000981">
    <property type="term" value="F:DNA-binding transcription factor activity, RNA polymerase II-specific"/>
    <property type="evidence" value="ECO:0007669"/>
    <property type="project" value="TreeGrafter"/>
</dbReference>
<dbReference type="CDD" id="cd00167">
    <property type="entry name" value="SANT"/>
    <property type="match status" value="2"/>
</dbReference>
<dbReference type="PANTHER" id="PTHR45614:SF274">
    <property type="entry name" value="MYB-LIKE DNA-BINDING PROTEIN"/>
    <property type="match status" value="1"/>
</dbReference>
<keyword evidence="5" id="KW-1185">Reference proteome</keyword>
<feature type="domain" description="Myb-like" evidence="2">
    <location>
        <begin position="211"/>
        <end position="262"/>
    </location>
</feature>
<dbReference type="GO" id="GO:0005634">
    <property type="term" value="C:nucleus"/>
    <property type="evidence" value="ECO:0007669"/>
    <property type="project" value="TreeGrafter"/>
</dbReference>
<dbReference type="OrthoDB" id="306004at2759"/>
<comment type="caution">
    <text evidence="4">The sequence shown here is derived from an EMBL/GenBank/DDBJ whole genome shotgun (WGS) entry which is preliminary data.</text>
</comment>
<feature type="domain" description="Myb-like" evidence="2">
    <location>
        <begin position="150"/>
        <end position="210"/>
    </location>
</feature>
<dbReference type="GO" id="GO:0000978">
    <property type="term" value="F:RNA polymerase II cis-regulatory region sequence-specific DNA binding"/>
    <property type="evidence" value="ECO:0007669"/>
    <property type="project" value="TreeGrafter"/>
</dbReference>
<dbReference type="InterPro" id="IPR017930">
    <property type="entry name" value="Myb_dom"/>
</dbReference>
<dbReference type="AlphaFoldDB" id="A0A8S1QFZ5"/>
<feature type="domain" description="Myb-like" evidence="2">
    <location>
        <begin position="92"/>
        <end position="149"/>
    </location>
</feature>
<dbReference type="SMART" id="SM00717">
    <property type="entry name" value="SANT"/>
    <property type="match status" value="3"/>
</dbReference>
<evidence type="ECO:0000259" key="3">
    <source>
        <dbReference type="PROSITE" id="PS51294"/>
    </source>
</evidence>
<organism evidence="4 5">
    <name type="scientific">Paramecium sonneborni</name>
    <dbReference type="NCBI Taxonomy" id="65129"/>
    <lineage>
        <taxon>Eukaryota</taxon>
        <taxon>Sar</taxon>
        <taxon>Alveolata</taxon>
        <taxon>Ciliophora</taxon>
        <taxon>Intramacronucleata</taxon>
        <taxon>Oligohymenophorea</taxon>
        <taxon>Peniculida</taxon>
        <taxon>Parameciidae</taxon>
        <taxon>Paramecium</taxon>
    </lineage>
</organism>
<evidence type="ECO:0000259" key="2">
    <source>
        <dbReference type="PROSITE" id="PS50090"/>
    </source>
</evidence>
<evidence type="ECO:0000256" key="1">
    <source>
        <dbReference type="SAM" id="MobiDB-lite"/>
    </source>
</evidence>
<evidence type="ECO:0000313" key="5">
    <source>
        <dbReference type="Proteomes" id="UP000692954"/>
    </source>
</evidence>
<dbReference type="PANTHER" id="PTHR45614">
    <property type="entry name" value="MYB PROTEIN-RELATED"/>
    <property type="match status" value="1"/>
</dbReference>
<dbReference type="PROSITE" id="PS51294">
    <property type="entry name" value="HTH_MYB"/>
    <property type="match status" value="1"/>
</dbReference>
<reference evidence="4" key="1">
    <citation type="submission" date="2021-01" db="EMBL/GenBank/DDBJ databases">
        <authorList>
            <consortium name="Genoscope - CEA"/>
            <person name="William W."/>
        </authorList>
    </citation>
    <scope>NUCLEOTIDE SEQUENCE</scope>
</reference>
<dbReference type="InterPro" id="IPR050560">
    <property type="entry name" value="MYB_TF"/>
</dbReference>
<dbReference type="InterPro" id="IPR001005">
    <property type="entry name" value="SANT/Myb"/>
</dbReference>